<gene>
    <name evidence="1" type="ORF">FOD75_10900</name>
</gene>
<protein>
    <submittedName>
        <fullName evidence="1">Uncharacterized protein</fullName>
    </submittedName>
</protein>
<reference evidence="1 2" key="1">
    <citation type="submission" date="2019-07" db="EMBL/GenBank/DDBJ databases">
        <title>Gastrointestinal microbiota of Peromyscus leucopus, the white-footed mouse.</title>
        <authorList>
            <person name="Milovic A."/>
            <person name="Bassam K."/>
            <person name="Barbour A.G."/>
        </authorList>
    </citation>
    <scope>NUCLEOTIDE SEQUENCE [LARGE SCALE GENOMIC DNA]</scope>
    <source>
        <strain evidence="1 2">LL7</strain>
        <plasmid evidence="1 2">unnamed</plasmid>
    </source>
</reference>
<dbReference type="EMBL" id="CP041677">
    <property type="protein sequence ID" value="QDR73597.1"/>
    <property type="molecule type" value="Genomic_DNA"/>
</dbReference>
<evidence type="ECO:0000313" key="2">
    <source>
        <dbReference type="Proteomes" id="UP000316394"/>
    </source>
</evidence>
<organism evidence="1 2">
    <name type="scientific">Limosilactobacillus reuteri</name>
    <name type="common">Lactobacillus reuteri</name>
    <dbReference type="NCBI Taxonomy" id="1598"/>
    <lineage>
        <taxon>Bacteria</taxon>
        <taxon>Bacillati</taxon>
        <taxon>Bacillota</taxon>
        <taxon>Bacilli</taxon>
        <taxon>Lactobacillales</taxon>
        <taxon>Lactobacillaceae</taxon>
        <taxon>Limosilactobacillus</taxon>
    </lineage>
</organism>
<dbReference type="AlphaFoldDB" id="A0A517D8I8"/>
<evidence type="ECO:0000313" key="1">
    <source>
        <dbReference type="EMBL" id="QDR73597.1"/>
    </source>
</evidence>
<geneLocation type="plasmid" evidence="1 2">
    <name>unnamed</name>
</geneLocation>
<proteinExistence type="predicted"/>
<accession>A0A517D8I8</accession>
<dbReference type="RefSeq" id="WP_144227903.1">
    <property type="nucleotide sequence ID" value="NZ_CP041677.1"/>
</dbReference>
<dbReference type="Proteomes" id="UP000316394">
    <property type="component" value="Plasmid unnamed"/>
</dbReference>
<keyword evidence="1" id="KW-0614">Plasmid</keyword>
<sequence>MVNCAKCGKELNDGDAYYFVPDQDLKDRYFGDPAGMDNMFCSKDCAPTQESLKQGHIKVDDEGVVHLYPDDYETESTDK</sequence>
<name>A0A517D8I8_LIMRT</name>